<gene>
    <name evidence="1" type="ORF">C8P66_112102</name>
</gene>
<organism evidence="1 2">
    <name type="scientific">Humitalea rosea</name>
    <dbReference type="NCBI Taxonomy" id="990373"/>
    <lineage>
        <taxon>Bacteria</taxon>
        <taxon>Pseudomonadati</taxon>
        <taxon>Pseudomonadota</taxon>
        <taxon>Alphaproteobacteria</taxon>
        <taxon>Acetobacterales</taxon>
        <taxon>Roseomonadaceae</taxon>
        <taxon>Humitalea</taxon>
    </lineage>
</organism>
<comment type="caution">
    <text evidence="1">The sequence shown here is derived from an EMBL/GenBank/DDBJ whole genome shotgun (WGS) entry which is preliminary data.</text>
</comment>
<evidence type="ECO:0000313" key="2">
    <source>
        <dbReference type="Proteomes" id="UP000249688"/>
    </source>
</evidence>
<dbReference type="Proteomes" id="UP000249688">
    <property type="component" value="Unassembled WGS sequence"/>
</dbReference>
<evidence type="ECO:0000313" key="1">
    <source>
        <dbReference type="EMBL" id="PZW45085.1"/>
    </source>
</evidence>
<dbReference type="EMBL" id="QKYU01000012">
    <property type="protein sequence ID" value="PZW45085.1"/>
    <property type="molecule type" value="Genomic_DNA"/>
</dbReference>
<keyword evidence="2" id="KW-1185">Reference proteome</keyword>
<dbReference type="AlphaFoldDB" id="A0A2W7IEB4"/>
<reference evidence="1 2" key="1">
    <citation type="submission" date="2018-06" db="EMBL/GenBank/DDBJ databases">
        <title>Genomic Encyclopedia of Archaeal and Bacterial Type Strains, Phase II (KMG-II): from individual species to whole genera.</title>
        <authorList>
            <person name="Goeker M."/>
        </authorList>
    </citation>
    <scope>NUCLEOTIDE SEQUENCE [LARGE SCALE GENOMIC DNA]</scope>
    <source>
        <strain evidence="1 2">DSM 24525</strain>
    </source>
</reference>
<accession>A0A2W7IEB4</accession>
<proteinExistence type="predicted"/>
<dbReference type="RefSeq" id="WP_170141574.1">
    <property type="nucleotide sequence ID" value="NZ_QKYU01000012.1"/>
</dbReference>
<name>A0A2W7IEB4_9PROT</name>
<protein>
    <submittedName>
        <fullName evidence="1">Uncharacterized protein</fullName>
    </submittedName>
</protein>
<sequence>MFRRPVLSILLVMILVILAGLLAVGAFPPSVVPQPVERAIPNERFGTR</sequence>